<feature type="transmembrane region" description="Helical" evidence="9">
    <location>
        <begin position="581"/>
        <end position="603"/>
    </location>
</feature>
<dbReference type="Pfam" id="PF07565">
    <property type="entry name" value="Band_3_cyto"/>
    <property type="match status" value="1"/>
</dbReference>
<dbReference type="Pfam" id="PF00955">
    <property type="entry name" value="HCO3_cotransp"/>
    <property type="match status" value="1"/>
</dbReference>
<name>A0A9J6C1X1_POLVA</name>
<dbReference type="GO" id="GO:0008510">
    <property type="term" value="F:sodium:bicarbonate symporter activity"/>
    <property type="evidence" value="ECO:0007669"/>
    <property type="project" value="TreeGrafter"/>
</dbReference>
<dbReference type="GO" id="GO:0016323">
    <property type="term" value="C:basolateral plasma membrane"/>
    <property type="evidence" value="ECO:0007669"/>
    <property type="project" value="UniProtKB-SubCell"/>
</dbReference>
<dbReference type="OrthoDB" id="1735926at2759"/>
<dbReference type="FunFam" id="1.10.287.570:FF:000001">
    <property type="entry name" value="Anion exchange protein"/>
    <property type="match status" value="1"/>
</dbReference>
<feature type="compositionally biased region" description="Basic and acidic residues" evidence="10">
    <location>
        <begin position="1012"/>
        <end position="1025"/>
    </location>
</feature>
<dbReference type="GO" id="GO:0051453">
    <property type="term" value="P:regulation of intracellular pH"/>
    <property type="evidence" value="ECO:0007669"/>
    <property type="project" value="TreeGrafter"/>
</dbReference>
<feature type="transmembrane region" description="Helical" evidence="9">
    <location>
        <begin position="722"/>
        <end position="740"/>
    </location>
</feature>
<dbReference type="FunFam" id="3.40.930.10:FF:000008">
    <property type="entry name" value="Anion exchange protein"/>
    <property type="match status" value="1"/>
</dbReference>
<gene>
    <name evidence="13" type="ORF">PVAND_005746</name>
</gene>
<dbReference type="InterPro" id="IPR003020">
    <property type="entry name" value="HCO3_transpt_euk"/>
</dbReference>
<dbReference type="InterPro" id="IPR003024">
    <property type="entry name" value="Na/HCO3_transpt"/>
</dbReference>
<comment type="subcellular location">
    <subcellularLocation>
        <location evidence="1">Basolateral cell membrane</location>
        <topology evidence="1">Multi-pass membrane protein</topology>
    </subcellularLocation>
    <subcellularLocation>
        <location evidence="9">Membrane</location>
        <topology evidence="9">Multi-pass membrane protein</topology>
    </subcellularLocation>
</comment>
<evidence type="ECO:0000259" key="11">
    <source>
        <dbReference type="Pfam" id="PF00955"/>
    </source>
</evidence>
<reference evidence="13" key="1">
    <citation type="submission" date="2021-03" db="EMBL/GenBank/DDBJ databases">
        <title>Chromosome level genome of the anhydrobiotic midge Polypedilum vanderplanki.</title>
        <authorList>
            <person name="Yoshida Y."/>
            <person name="Kikawada T."/>
            <person name="Gusev O."/>
        </authorList>
    </citation>
    <scope>NUCLEOTIDE SEQUENCE</scope>
    <source>
        <strain evidence="13">NIAS01</strain>
        <tissue evidence="13">Whole body or cell culture</tissue>
    </source>
</reference>
<keyword evidence="6 9" id="KW-1133">Transmembrane helix</keyword>
<feature type="transmembrane region" description="Helical" evidence="9">
    <location>
        <begin position="811"/>
        <end position="835"/>
    </location>
</feature>
<evidence type="ECO:0000256" key="8">
    <source>
        <dbReference type="ARBA" id="ARBA00023136"/>
    </source>
</evidence>
<keyword evidence="8 9" id="KW-0472">Membrane</keyword>
<organism evidence="13 14">
    <name type="scientific">Polypedilum vanderplanki</name>
    <name type="common">Sleeping chironomid midge</name>
    <dbReference type="NCBI Taxonomy" id="319348"/>
    <lineage>
        <taxon>Eukaryota</taxon>
        <taxon>Metazoa</taxon>
        <taxon>Ecdysozoa</taxon>
        <taxon>Arthropoda</taxon>
        <taxon>Hexapoda</taxon>
        <taxon>Insecta</taxon>
        <taxon>Pterygota</taxon>
        <taxon>Neoptera</taxon>
        <taxon>Endopterygota</taxon>
        <taxon>Diptera</taxon>
        <taxon>Nematocera</taxon>
        <taxon>Chironomoidea</taxon>
        <taxon>Chironomidae</taxon>
        <taxon>Chironominae</taxon>
        <taxon>Polypedilum</taxon>
        <taxon>Polypedilum</taxon>
    </lineage>
</organism>
<evidence type="ECO:0000313" key="14">
    <source>
        <dbReference type="Proteomes" id="UP001107558"/>
    </source>
</evidence>
<dbReference type="InterPro" id="IPR016152">
    <property type="entry name" value="PTrfase/Anion_transptr"/>
</dbReference>
<feature type="region of interest" description="Disordered" evidence="10">
    <location>
        <begin position="57"/>
        <end position="94"/>
    </location>
</feature>
<dbReference type="GO" id="GO:0005452">
    <property type="term" value="F:solute:inorganic anion antiporter activity"/>
    <property type="evidence" value="ECO:0007669"/>
    <property type="project" value="InterPro"/>
</dbReference>
<dbReference type="NCBIfam" id="TIGR00834">
    <property type="entry name" value="ae"/>
    <property type="match status" value="1"/>
</dbReference>
<dbReference type="EMBL" id="JADBJN010000002">
    <property type="protein sequence ID" value="KAG5675880.1"/>
    <property type="molecule type" value="Genomic_DNA"/>
</dbReference>
<feature type="region of interest" description="Disordered" evidence="10">
    <location>
        <begin position="1072"/>
        <end position="1118"/>
    </location>
</feature>
<evidence type="ECO:0000256" key="3">
    <source>
        <dbReference type="ARBA" id="ARBA00022448"/>
    </source>
</evidence>
<comment type="caution">
    <text evidence="13">The sequence shown here is derived from an EMBL/GenBank/DDBJ whole genome shotgun (WGS) entry which is preliminary data.</text>
</comment>
<feature type="transmembrane region" description="Helical" evidence="9">
    <location>
        <begin position="771"/>
        <end position="790"/>
    </location>
</feature>
<dbReference type="AlphaFoldDB" id="A0A9J6C1X1"/>
<feature type="transmembrane region" description="Helical" evidence="9">
    <location>
        <begin position="943"/>
        <end position="960"/>
    </location>
</feature>
<sequence>MDSKRNSKHYEKLPWTLIPMHPVVDDTVAAPIDPCIPQRPFTESDFEGHRAHTVYVGVHVPARRSHRRRKHISQKSESGEKGSQDSQERPVTPPAQRVQFILGEDTTGEDGICVPPPLESHPLFSEMEELVKDGDEIEWKETARWVKFEEDVEEGGNRWSKPHVATLSLHSLFELRNLILTGTVMLDMEATSLEQIADLVTENMTNNGLLPFEAKMKVKEALLRRHRHQHEKEMKKGGQSSVNMSRLPIIRSLADIGKNHSTAKNQTQHIISPSSTSQMLRNVSSSEFQGLDHHRINFNFMRKIPPGAEASNILVGEVDFLTKTLSAFIRLNQAVVMGDLTEVPVPTRFIFVLLGPSGSQTTFHEIGRSMATLMSDEVFHEVAYRARKRDHLIAGIDEFLDAVTVLPPGEWDPSIRIEPPAAIPSQEVRKRPPEKQPKKEEPDEEEEEQKMREDSGLTRSGRLFGGLINDFKRKKPWYISDFKDGFNLQSVASWIFLYFACLSPIVTFGGLLAEATGRNMAAMESLVSGFVCGIVYGFFSGQPLTILGSTGPVLVFETIVFEFCAVVGWDYMTFRFWIGTWVAIILLILVAIDASAFVCYITRFTEENFATLIAFIFIYKAVENTFAIAKKVPLGSCFCEPPAGIKNSSIIQLEEYATYNETMCKEMNGKMAGDCYTTPYASPVFLMSFILFAGTFIISTILKDFKNSRFFPANVRQFITDFAVIIAICTMTFIDFITNIPTPKLDVPKEFKPTLPSRGWIISPYHELNPLYSIFLAIIPALLGTILIFMDQQITAVIINRKENKLKKGCGYHLDLFILSILIQLCTILGCPWFVAATVLSINHVNSLKLESETAAPGEKPQFLGVREQRVTHIMIFLTIGCSVKLTPLLSHIPMPVLFGVFLYMGAASLKGLQFYDRLVIMLMPAKYQPDFMFLRQVPINRVHLFTLIQLGCLVLLWVIKSFQTTSILFPLMLVVMIGVRKSLDCIFTRRELKILDDIMPEMIKRSHDDDLHRLEDGDGAEQKNAKVLQQQQKPTVQLTFSNGSLTNVNISEELNKTSIWKQLTDKNESNVKIRSQQSIEKKDSPPYGEKRLSIMREEDESTNTDERRVSSQNISQV</sequence>
<evidence type="ECO:0000256" key="5">
    <source>
        <dbReference type="ARBA" id="ARBA00022692"/>
    </source>
</evidence>
<feature type="transmembrane region" description="Helical" evidence="9">
    <location>
        <begin position="893"/>
        <end position="913"/>
    </location>
</feature>
<feature type="domain" description="Bicarbonate transporter-like transmembrane" evidence="11">
    <location>
        <begin position="462"/>
        <end position="1001"/>
    </location>
</feature>
<feature type="region of interest" description="Disordered" evidence="10">
    <location>
        <begin position="1012"/>
        <end position="1034"/>
    </location>
</feature>
<protein>
    <recommendedName>
        <fullName evidence="9">Anion exchange protein</fullName>
    </recommendedName>
</protein>
<dbReference type="PANTHER" id="PTHR11453">
    <property type="entry name" value="ANION EXCHANGE PROTEIN"/>
    <property type="match status" value="1"/>
</dbReference>
<evidence type="ECO:0000256" key="10">
    <source>
        <dbReference type="SAM" id="MobiDB-lite"/>
    </source>
</evidence>
<dbReference type="InterPro" id="IPR013769">
    <property type="entry name" value="Band3_cytoplasmic_dom"/>
</dbReference>
<evidence type="ECO:0000256" key="7">
    <source>
        <dbReference type="ARBA" id="ARBA00023065"/>
    </source>
</evidence>
<keyword evidence="7 9" id="KW-0406">Ion transport</keyword>
<evidence type="ECO:0000256" key="1">
    <source>
        <dbReference type="ARBA" id="ARBA00004554"/>
    </source>
</evidence>
<feature type="compositionally biased region" description="Basic residues" evidence="10">
    <location>
        <begin position="61"/>
        <end position="73"/>
    </location>
</feature>
<dbReference type="GO" id="GO:0008509">
    <property type="term" value="F:monoatomic anion transmembrane transporter activity"/>
    <property type="evidence" value="ECO:0007669"/>
    <property type="project" value="InterPro"/>
</dbReference>
<feature type="domain" description="Band 3 cytoplasmic" evidence="12">
    <location>
        <begin position="121"/>
        <end position="413"/>
    </location>
</feature>
<comment type="similarity">
    <text evidence="2 9">Belongs to the anion exchanger (TC 2.A.31) family.</text>
</comment>
<dbReference type="InterPro" id="IPR011531">
    <property type="entry name" value="HCO3_transpt-like_TM_dom"/>
</dbReference>
<dbReference type="PANTHER" id="PTHR11453:SF36">
    <property type="entry name" value="ANION EXCHANGE PROTEIN"/>
    <property type="match status" value="1"/>
</dbReference>
<dbReference type="PRINTS" id="PR01231">
    <property type="entry name" value="HCO3TRNSPORT"/>
</dbReference>
<dbReference type="PRINTS" id="PR01232">
    <property type="entry name" value="NAHCO3TRSPRT"/>
</dbReference>
<keyword evidence="5 9" id="KW-0812">Transmembrane</keyword>
<feature type="region of interest" description="Disordered" evidence="10">
    <location>
        <begin position="414"/>
        <end position="455"/>
    </location>
</feature>
<feature type="compositionally biased region" description="Basic and acidic residues" evidence="10">
    <location>
        <begin position="427"/>
        <end position="441"/>
    </location>
</feature>
<evidence type="ECO:0000313" key="13">
    <source>
        <dbReference type="EMBL" id="KAG5675880.1"/>
    </source>
</evidence>
<feature type="transmembrane region" description="Helical" evidence="9">
    <location>
        <begin position="491"/>
        <end position="513"/>
    </location>
</feature>
<dbReference type="Gene3D" id="1.10.287.570">
    <property type="entry name" value="Helical hairpin bin"/>
    <property type="match status" value="1"/>
</dbReference>
<feature type="transmembrane region" description="Helical" evidence="9">
    <location>
        <begin position="520"/>
        <end position="539"/>
    </location>
</feature>
<dbReference type="Proteomes" id="UP001107558">
    <property type="component" value="Chromosome 2"/>
</dbReference>
<keyword evidence="14" id="KW-1185">Reference proteome</keyword>
<accession>A0A9J6C1X1</accession>
<feature type="transmembrane region" description="Helical" evidence="9">
    <location>
        <begin position="966"/>
        <end position="984"/>
    </location>
</feature>
<evidence type="ECO:0000256" key="6">
    <source>
        <dbReference type="ARBA" id="ARBA00022989"/>
    </source>
</evidence>
<dbReference type="SUPFAM" id="SSF55804">
    <property type="entry name" value="Phoshotransferase/anion transport protein"/>
    <property type="match status" value="1"/>
</dbReference>
<proteinExistence type="inferred from homology"/>
<evidence type="ECO:0000256" key="9">
    <source>
        <dbReference type="RuleBase" id="RU362035"/>
    </source>
</evidence>
<evidence type="ECO:0000256" key="2">
    <source>
        <dbReference type="ARBA" id="ARBA00010993"/>
    </source>
</evidence>
<keyword evidence="3 9" id="KW-0813">Transport</keyword>
<feature type="compositionally biased region" description="Basic and acidic residues" evidence="10">
    <location>
        <begin position="77"/>
        <end position="88"/>
    </location>
</feature>
<feature type="compositionally biased region" description="Basic and acidic residues" evidence="10">
    <location>
        <begin position="1080"/>
        <end position="1097"/>
    </location>
</feature>
<evidence type="ECO:0000259" key="12">
    <source>
        <dbReference type="Pfam" id="PF07565"/>
    </source>
</evidence>
<keyword evidence="4" id="KW-1003">Cell membrane</keyword>
<evidence type="ECO:0000256" key="4">
    <source>
        <dbReference type="ARBA" id="ARBA00022475"/>
    </source>
</evidence>
<feature type="transmembrane region" description="Helical" evidence="9">
    <location>
        <begin position="680"/>
        <end position="702"/>
    </location>
</feature>
<dbReference type="Gene3D" id="3.40.930.10">
    <property type="entry name" value="Mannitol-specific EII, Chain A"/>
    <property type="match status" value="1"/>
</dbReference>